<dbReference type="OrthoDB" id="5405994at2"/>
<feature type="region of interest" description="Disordered" evidence="5">
    <location>
        <begin position="86"/>
        <end position="105"/>
    </location>
</feature>
<dbReference type="SUPFAM" id="SSF47413">
    <property type="entry name" value="lambda repressor-like DNA-binding domains"/>
    <property type="match status" value="1"/>
</dbReference>
<feature type="domain" description="Ner winged helix-turn-helix DNA-binding" evidence="6">
    <location>
        <begin position="13"/>
        <end position="79"/>
    </location>
</feature>
<name>A0A454JK32_9NEIS</name>
<dbReference type="AlphaFoldDB" id="A0A454JK32"/>
<gene>
    <name evidence="7" type="ORF">EAY64_07455</name>
</gene>
<keyword evidence="8" id="KW-1185">Reference proteome</keyword>
<protein>
    <submittedName>
        <fullName evidence="7">Transcriptional regulator</fullName>
    </submittedName>
</protein>
<dbReference type="GO" id="GO:0003677">
    <property type="term" value="F:DNA binding"/>
    <property type="evidence" value="ECO:0007669"/>
    <property type="project" value="UniProtKB-KW"/>
</dbReference>
<evidence type="ECO:0000313" key="7">
    <source>
        <dbReference type="EMBL" id="RMC99599.1"/>
    </source>
</evidence>
<evidence type="ECO:0000313" key="8">
    <source>
        <dbReference type="Proteomes" id="UP000274139"/>
    </source>
</evidence>
<dbReference type="InterPro" id="IPR010982">
    <property type="entry name" value="Lambda_DNA-bd_dom_sf"/>
</dbReference>
<organism evidence="7 8">
    <name type="scientific">Aquitalea palustris</name>
    <dbReference type="NCBI Taxonomy" id="2480983"/>
    <lineage>
        <taxon>Bacteria</taxon>
        <taxon>Pseudomonadati</taxon>
        <taxon>Pseudomonadota</taxon>
        <taxon>Betaproteobacteria</taxon>
        <taxon>Neisseriales</taxon>
        <taxon>Chromobacteriaceae</taxon>
        <taxon>Aquitalea</taxon>
    </lineage>
</organism>
<sequence>MSAFEAAKKTAEDWHRADIVAALHKAGWSLRKLSEGAGLSAGTLKSALDRPYPKAEAIIASAIGLDPKSIWPSRYAKRHFKPVFPSHLHSSANTPAESRTAVAVE</sequence>
<evidence type="ECO:0000256" key="2">
    <source>
        <dbReference type="ARBA" id="ARBA00023015"/>
    </source>
</evidence>
<evidence type="ECO:0000256" key="1">
    <source>
        <dbReference type="ARBA" id="ARBA00006157"/>
    </source>
</evidence>
<comment type="similarity">
    <text evidence="1">Belongs to the ner transcriptional regulatory family.</text>
</comment>
<dbReference type="EMBL" id="RFAR01000024">
    <property type="protein sequence ID" value="RMC99599.1"/>
    <property type="molecule type" value="Genomic_DNA"/>
</dbReference>
<feature type="compositionally biased region" description="Polar residues" evidence="5">
    <location>
        <begin position="88"/>
        <end position="97"/>
    </location>
</feature>
<dbReference type="Proteomes" id="UP000274139">
    <property type="component" value="Unassembled WGS sequence"/>
</dbReference>
<evidence type="ECO:0000256" key="5">
    <source>
        <dbReference type="SAM" id="MobiDB-lite"/>
    </source>
</evidence>
<accession>A0A454JK32</accession>
<keyword evidence="2" id="KW-0805">Transcription regulation</keyword>
<keyword evidence="4" id="KW-0804">Transcription</keyword>
<keyword evidence="3" id="KW-0238">DNA-binding</keyword>
<proteinExistence type="inferred from homology"/>
<evidence type="ECO:0000259" key="6">
    <source>
        <dbReference type="Pfam" id="PF13693"/>
    </source>
</evidence>
<dbReference type="InterPro" id="IPR038722">
    <property type="entry name" value="Ner_HTH_dom"/>
</dbReference>
<dbReference type="RefSeq" id="WP_103524148.1">
    <property type="nucleotide sequence ID" value="NZ_JAIZDC010000007.1"/>
</dbReference>
<comment type="caution">
    <text evidence="7">The sequence shown here is derived from an EMBL/GenBank/DDBJ whole genome shotgun (WGS) entry which is preliminary data.</text>
</comment>
<dbReference type="Pfam" id="PF13693">
    <property type="entry name" value="HTH_35"/>
    <property type="match status" value="1"/>
</dbReference>
<evidence type="ECO:0000256" key="4">
    <source>
        <dbReference type="ARBA" id="ARBA00023163"/>
    </source>
</evidence>
<evidence type="ECO:0000256" key="3">
    <source>
        <dbReference type="ARBA" id="ARBA00023125"/>
    </source>
</evidence>
<dbReference type="Gene3D" id="1.10.260.40">
    <property type="entry name" value="lambda repressor-like DNA-binding domains"/>
    <property type="match status" value="1"/>
</dbReference>
<reference evidence="7 8" key="1">
    <citation type="submission" date="2018-10" db="EMBL/GenBank/DDBJ databases">
        <title>Draft genome sequence of Aquitalea MWU14-2217 isolated from a wild cranberry bog in Provincetown, Massachusetts.</title>
        <authorList>
            <person name="Ebadzadsahrai G."/>
            <person name="Soby S."/>
        </authorList>
    </citation>
    <scope>NUCLEOTIDE SEQUENCE [LARGE SCALE GENOMIC DNA]</scope>
    <source>
        <strain evidence="7 8">MWU14-2217</strain>
    </source>
</reference>